<reference evidence="1" key="1">
    <citation type="submission" date="2020-04" db="EMBL/GenBank/DDBJ databases">
        <authorList>
            <person name="Chiriac C."/>
            <person name="Salcher M."/>
            <person name="Ghai R."/>
            <person name="Kavagutti S V."/>
        </authorList>
    </citation>
    <scope>NUCLEOTIDE SEQUENCE</scope>
</reference>
<sequence>MNIMSEQVNELFTALSKAQGELRLVEKKNTGGFKGKYADLASFIKQSRDVLAKNDLIVTQLTAFENGSSVLITILGHKSGQWIKGIMPLICTKNTPQEFGSAVSYARRYAFTSIINTTGGDDDDDGLLAQTGVEMNQREERERAQLILDEKELKESRSKLQEAFYNDKNFADKVWAWLNKERYFEIETIPLHVIKTVLARYDLRKEEDGSQNNSRND</sequence>
<protein>
    <submittedName>
        <fullName evidence="1">Essential recombination function protein</fullName>
    </submittedName>
</protein>
<evidence type="ECO:0000313" key="1">
    <source>
        <dbReference type="EMBL" id="CAB4126400.1"/>
    </source>
</evidence>
<gene>
    <name evidence="1" type="ORF">UFOVP88_43</name>
</gene>
<accession>A0A6J5L1V4</accession>
<dbReference type="Pfam" id="PF04404">
    <property type="entry name" value="ERF"/>
    <property type="match status" value="1"/>
</dbReference>
<organism evidence="1">
    <name type="scientific">uncultured Caudovirales phage</name>
    <dbReference type="NCBI Taxonomy" id="2100421"/>
    <lineage>
        <taxon>Viruses</taxon>
        <taxon>Duplodnaviria</taxon>
        <taxon>Heunggongvirae</taxon>
        <taxon>Uroviricota</taxon>
        <taxon>Caudoviricetes</taxon>
        <taxon>Peduoviridae</taxon>
        <taxon>Maltschvirus</taxon>
        <taxon>Maltschvirus maltsch</taxon>
    </lineage>
</organism>
<proteinExistence type="predicted"/>
<dbReference type="InterPro" id="IPR007499">
    <property type="entry name" value="ERF_bacteria_virus"/>
</dbReference>
<dbReference type="EMBL" id="LR796195">
    <property type="protein sequence ID" value="CAB4126400.1"/>
    <property type="molecule type" value="Genomic_DNA"/>
</dbReference>
<name>A0A6J5L1V4_9CAUD</name>